<name>A0A3A5JVF5_9ENTR</name>
<dbReference type="RefSeq" id="WP_120064016.1">
    <property type="nucleotide sequence ID" value="NZ_QZWH01000010.1"/>
</dbReference>
<dbReference type="AlphaFoldDB" id="A0A3A5JVF5"/>
<sequence>MKWNNAITKLPQFKAAMQRVSQIECLLLAVEFASDQLDVTVMEGAIGGIRSLAGSAYRDLERVQETESESRGGQA</sequence>
<accession>A0A3A5JVF5</accession>
<protein>
    <submittedName>
        <fullName evidence="1">Uncharacterized protein</fullName>
    </submittedName>
</protein>
<proteinExistence type="predicted"/>
<gene>
    <name evidence="1" type="ORF">D6029_06710</name>
</gene>
<organism evidence="1 2">
    <name type="scientific">Buttiauxella izardii</name>
    <dbReference type="NCBI Taxonomy" id="82991"/>
    <lineage>
        <taxon>Bacteria</taxon>
        <taxon>Pseudomonadati</taxon>
        <taxon>Pseudomonadota</taxon>
        <taxon>Gammaproteobacteria</taxon>
        <taxon>Enterobacterales</taxon>
        <taxon>Enterobacteriaceae</taxon>
        <taxon>Buttiauxella</taxon>
    </lineage>
</organism>
<evidence type="ECO:0000313" key="1">
    <source>
        <dbReference type="EMBL" id="RJT26059.1"/>
    </source>
</evidence>
<evidence type="ECO:0000313" key="2">
    <source>
        <dbReference type="Proteomes" id="UP000276295"/>
    </source>
</evidence>
<keyword evidence="2" id="KW-1185">Reference proteome</keyword>
<dbReference type="EMBL" id="QZWH01000010">
    <property type="protein sequence ID" value="RJT26059.1"/>
    <property type="molecule type" value="Genomic_DNA"/>
</dbReference>
<reference evidence="1 2" key="1">
    <citation type="submission" date="2018-09" db="EMBL/GenBank/DDBJ databases">
        <title>Draft genome sequence of Buttiauxella izardii CCUG 35510T.</title>
        <authorList>
            <person name="Salva-Serra F."/>
            <person name="Marathe N."/>
            <person name="Moore E."/>
            <person name="Stadler-Svensson L."/>
            <person name="Engstrom-Jakobsson H."/>
        </authorList>
    </citation>
    <scope>NUCLEOTIDE SEQUENCE [LARGE SCALE GENOMIC DNA]</scope>
    <source>
        <strain evidence="1 2">CCUG 35510</strain>
    </source>
</reference>
<comment type="caution">
    <text evidence="1">The sequence shown here is derived from an EMBL/GenBank/DDBJ whole genome shotgun (WGS) entry which is preliminary data.</text>
</comment>
<dbReference type="Proteomes" id="UP000276295">
    <property type="component" value="Unassembled WGS sequence"/>
</dbReference>